<dbReference type="FunFam" id="2.60.40.10:FF:000774">
    <property type="entry name" value="Hepatitis A virus cellular receptor 1"/>
    <property type="match status" value="1"/>
</dbReference>
<dbReference type="InterPro" id="IPR007110">
    <property type="entry name" value="Ig-like_dom"/>
</dbReference>
<dbReference type="GO" id="GO:0001786">
    <property type="term" value="F:phosphatidylserine binding"/>
    <property type="evidence" value="ECO:0007669"/>
    <property type="project" value="TreeGrafter"/>
</dbReference>
<evidence type="ECO:0000256" key="4">
    <source>
        <dbReference type="ARBA" id="ARBA00022989"/>
    </source>
</evidence>
<reference evidence="13 14" key="1">
    <citation type="submission" date="2014-04" db="EMBL/GenBank/DDBJ databases">
        <title>Genome evolution of avian class.</title>
        <authorList>
            <person name="Zhang G."/>
            <person name="Li C."/>
        </authorList>
    </citation>
    <scope>NUCLEOTIDE SEQUENCE [LARGE SCALE GENOMIC DNA]</scope>
    <source>
        <strain evidence="13">BGI_N307</strain>
    </source>
</reference>
<feature type="transmembrane region" description="Helical" evidence="11">
    <location>
        <begin position="179"/>
        <end position="199"/>
    </location>
</feature>
<feature type="domain" description="Ig-like" evidence="12">
    <location>
        <begin position="1"/>
        <end position="96"/>
    </location>
</feature>
<comment type="subcellular location">
    <subcellularLocation>
        <location evidence="1">Membrane</location>
        <topology evidence="1">Single-pass type I membrane protein</topology>
    </subcellularLocation>
</comment>
<keyword evidence="2 11" id="KW-0812">Transmembrane</keyword>
<dbReference type="InterPro" id="IPR013106">
    <property type="entry name" value="Ig_V-set"/>
</dbReference>
<dbReference type="Gene3D" id="2.60.40.10">
    <property type="entry name" value="Immunoglobulins"/>
    <property type="match status" value="1"/>
</dbReference>
<evidence type="ECO:0000313" key="14">
    <source>
        <dbReference type="Proteomes" id="UP000053875"/>
    </source>
</evidence>
<evidence type="ECO:0000256" key="11">
    <source>
        <dbReference type="SAM" id="Phobius"/>
    </source>
</evidence>
<accession>A0A093GJL5</accession>
<dbReference type="EMBL" id="KL216598">
    <property type="protein sequence ID" value="KFV70455.1"/>
    <property type="molecule type" value="Genomic_DNA"/>
</dbReference>
<evidence type="ECO:0000256" key="7">
    <source>
        <dbReference type="ARBA" id="ARBA00023180"/>
    </source>
</evidence>
<keyword evidence="6" id="KW-1015">Disulfide bond</keyword>
<evidence type="ECO:0000256" key="6">
    <source>
        <dbReference type="ARBA" id="ARBA00023157"/>
    </source>
</evidence>
<evidence type="ECO:0000256" key="2">
    <source>
        <dbReference type="ARBA" id="ARBA00022692"/>
    </source>
</evidence>
<dbReference type="GO" id="GO:0060097">
    <property type="term" value="P:cytoskeletal rearrangement involved in phagocytosis, engulfment"/>
    <property type="evidence" value="ECO:0007669"/>
    <property type="project" value="TreeGrafter"/>
</dbReference>
<feature type="non-terminal residue" evidence="13">
    <location>
        <position position="200"/>
    </location>
</feature>
<dbReference type="Proteomes" id="UP000053875">
    <property type="component" value="Unassembled WGS sequence"/>
</dbReference>
<evidence type="ECO:0000256" key="1">
    <source>
        <dbReference type="ARBA" id="ARBA00004479"/>
    </source>
</evidence>
<keyword evidence="8" id="KW-0393">Immunoglobulin domain</keyword>
<gene>
    <name evidence="13" type="ORF">N307_13720</name>
</gene>
<evidence type="ECO:0000256" key="3">
    <source>
        <dbReference type="ARBA" id="ARBA00022729"/>
    </source>
</evidence>
<organism evidence="13 14">
    <name type="scientific">Dryobates pubescens</name>
    <name type="common">Downy woodpecker</name>
    <name type="synonym">Picoides pubescens</name>
    <dbReference type="NCBI Taxonomy" id="118200"/>
    <lineage>
        <taxon>Eukaryota</taxon>
        <taxon>Metazoa</taxon>
        <taxon>Chordata</taxon>
        <taxon>Craniata</taxon>
        <taxon>Vertebrata</taxon>
        <taxon>Euteleostomi</taxon>
        <taxon>Archelosauria</taxon>
        <taxon>Archosauria</taxon>
        <taxon>Dinosauria</taxon>
        <taxon>Saurischia</taxon>
        <taxon>Theropoda</taxon>
        <taxon>Coelurosauria</taxon>
        <taxon>Aves</taxon>
        <taxon>Neognathae</taxon>
        <taxon>Neoaves</taxon>
        <taxon>Telluraves</taxon>
        <taxon>Coraciimorphae</taxon>
        <taxon>Piciformes</taxon>
        <taxon>Picidae</taxon>
        <taxon>Dryobates</taxon>
    </lineage>
</organism>
<feature type="region of interest" description="Disordered" evidence="10">
    <location>
        <begin position="106"/>
        <end position="146"/>
    </location>
</feature>
<evidence type="ECO:0000313" key="13">
    <source>
        <dbReference type="EMBL" id="KFV70455.1"/>
    </source>
</evidence>
<evidence type="ECO:0000256" key="8">
    <source>
        <dbReference type="ARBA" id="ARBA00023319"/>
    </source>
</evidence>
<keyword evidence="3" id="KW-0732">Signal</keyword>
<dbReference type="Pfam" id="PF07686">
    <property type="entry name" value="V-set"/>
    <property type="match status" value="1"/>
</dbReference>
<feature type="non-terminal residue" evidence="13">
    <location>
        <position position="1"/>
    </location>
</feature>
<dbReference type="PANTHER" id="PTHR46608">
    <property type="entry name" value="T-CELL IMMUNOGLOBULIN AND MUCIN DOMAIN-CONTAINING PROTEIN 4"/>
    <property type="match status" value="1"/>
</dbReference>
<keyword evidence="14" id="KW-1185">Reference proteome</keyword>
<comment type="similarity">
    <text evidence="9">Belongs to the immunoglobulin superfamily. TIM family.</text>
</comment>
<dbReference type="STRING" id="118200.A0A093GJL5"/>
<dbReference type="GO" id="GO:0043277">
    <property type="term" value="P:apoptotic cell clearance"/>
    <property type="evidence" value="ECO:0007669"/>
    <property type="project" value="TreeGrafter"/>
</dbReference>
<proteinExistence type="inferred from homology"/>
<keyword evidence="4 11" id="KW-1133">Transmembrane helix</keyword>
<evidence type="ECO:0000256" key="10">
    <source>
        <dbReference type="SAM" id="MobiDB-lite"/>
    </source>
</evidence>
<sequence>QNVTVPCFYSVEKTQDITSMCWGRGSCPTSKCDQTIIWTDGWKVTEQYNHRYTLKGNLLTGDVSLTIVNAEEADSGTYCCRVEVRGLFNDQKNNLNVVIEKARISTASPHTHTSEQTSAQGSTSESSFTTARTSPSLSASEAPQTASHPCSSTLDCLDVTANLQNLSVSLPRQQYSEHGLYIGIGLCAVLLAGLILALFL</sequence>
<dbReference type="InterPro" id="IPR036179">
    <property type="entry name" value="Ig-like_dom_sf"/>
</dbReference>
<dbReference type="GO" id="GO:0016020">
    <property type="term" value="C:membrane"/>
    <property type="evidence" value="ECO:0007669"/>
    <property type="project" value="UniProtKB-SubCell"/>
</dbReference>
<dbReference type="PROSITE" id="PS50835">
    <property type="entry name" value="IG_LIKE"/>
    <property type="match status" value="1"/>
</dbReference>
<dbReference type="InterPro" id="IPR013783">
    <property type="entry name" value="Ig-like_fold"/>
</dbReference>
<evidence type="ECO:0000256" key="5">
    <source>
        <dbReference type="ARBA" id="ARBA00023136"/>
    </source>
</evidence>
<evidence type="ECO:0000256" key="9">
    <source>
        <dbReference type="ARBA" id="ARBA00038203"/>
    </source>
</evidence>
<protein>
    <recommendedName>
        <fullName evidence="12">Ig-like domain-containing protein</fullName>
    </recommendedName>
</protein>
<name>A0A093GJL5_DRYPU</name>
<evidence type="ECO:0000259" key="12">
    <source>
        <dbReference type="PROSITE" id="PS50835"/>
    </source>
</evidence>
<dbReference type="SUPFAM" id="SSF48726">
    <property type="entry name" value="Immunoglobulin"/>
    <property type="match status" value="1"/>
</dbReference>
<keyword evidence="7" id="KW-0325">Glycoprotein</keyword>
<dbReference type="AlphaFoldDB" id="A0A093GJL5"/>
<dbReference type="PANTHER" id="PTHR46608:SF3">
    <property type="entry name" value="T-CELL IMMUNOGLOBULIN AND MUCIN DOMAIN-CONTAINING PROTEIN 4"/>
    <property type="match status" value="1"/>
</dbReference>
<keyword evidence="5 11" id="KW-0472">Membrane</keyword>